<dbReference type="SMART" id="SM00028">
    <property type="entry name" value="TPR"/>
    <property type="match status" value="12"/>
</dbReference>
<dbReference type="CDD" id="cd19120">
    <property type="entry name" value="AKR_AKR3C2-3"/>
    <property type="match status" value="1"/>
</dbReference>
<dbReference type="SUPFAM" id="SSF48452">
    <property type="entry name" value="TPR-like"/>
    <property type="match status" value="3"/>
</dbReference>
<evidence type="ECO:0000313" key="4">
    <source>
        <dbReference type="Proteomes" id="UP000044841"/>
    </source>
</evidence>
<feature type="domain" description="CHAT" evidence="2">
    <location>
        <begin position="1550"/>
        <end position="1805"/>
    </location>
</feature>
<dbReference type="InterPro" id="IPR036812">
    <property type="entry name" value="NAD(P)_OxRdtase_dom_sf"/>
</dbReference>
<organism evidence="3 4">
    <name type="scientific">Rhizoctonia solani</name>
    <dbReference type="NCBI Taxonomy" id="456999"/>
    <lineage>
        <taxon>Eukaryota</taxon>
        <taxon>Fungi</taxon>
        <taxon>Dikarya</taxon>
        <taxon>Basidiomycota</taxon>
        <taxon>Agaricomycotina</taxon>
        <taxon>Agaricomycetes</taxon>
        <taxon>Cantharellales</taxon>
        <taxon>Ceratobasidiaceae</taxon>
        <taxon>Rhizoctonia</taxon>
    </lineage>
</organism>
<dbReference type="PRINTS" id="PR00069">
    <property type="entry name" value="ALDKETRDTASE"/>
</dbReference>
<dbReference type="InterPro" id="IPR018170">
    <property type="entry name" value="Aldo/ket_reductase_CS"/>
</dbReference>
<dbReference type="InterPro" id="IPR020471">
    <property type="entry name" value="AKR"/>
</dbReference>
<dbReference type="Pfam" id="PF00248">
    <property type="entry name" value="Aldo_ket_red"/>
    <property type="match status" value="1"/>
</dbReference>
<evidence type="ECO:0000259" key="2">
    <source>
        <dbReference type="Pfam" id="PF12770"/>
    </source>
</evidence>
<dbReference type="InterPro" id="IPR024983">
    <property type="entry name" value="CHAT_dom"/>
</dbReference>
<name>A0A0K6FQD5_9AGAM</name>
<dbReference type="PROSITE" id="PS00062">
    <property type="entry name" value="ALDOKETO_REDUCTASE_2"/>
    <property type="match status" value="1"/>
</dbReference>
<reference evidence="3 4" key="1">
    <citation type="submission" date="2015-07" db="EMBL/GenBank/DDBJ databases">
        <authorList>
            <person name="Noorani M."/>
        </authorList>
    </citation>
    <scope>NUCLEOTIDE SEQUENCE [LARGE SCALE GENOMIC DNA]</scope>
    <source>
        <strain evidence="3">BBA 69670</strain>
    </source>
</reference>
<evidence type="ECO:0000313" key="3">
    <source>
        <dbReference type="EMBL" id="CUA68388.1"/>
    </source>
</evidence>
<dbReference type="EMBL" id="CYGV01000424">
    <property type="protein sequence ID" value="CUA68388.1"/>
    <property type="molecule type" value="Genomic_DNA"/>
</dbReference>
<dbReference type="Pfam" id="PF12770">
    <property type="entry name" value="CHAT"/>
    <property type="match status" value="1"/>
</dbReference>
<dbReference type="Proteomes" id="UP000044841">
    <property type="component" value="Unassembled WGS sequence"/>
</dbReference>
<protein>
    <submittedName>
        <fullName evidence="3">NADPH-dependent conjugated polyketone reductase C1</fullName>
    </submittedName>
</protein>
<dbReference type="PANTHER" id="PTHR19959:SF119">
    <property type="entry name" value="FUNGAL LIPASE-LIKE DOMAIN-CONTAINING PROTEIN"/>
    <property type="match status" value="1"/>
</dbReference>
<dbReference type="InterPro" id="IPR044494">
    <property type="entry name" value="AKR3C2/3"/>
</dbReference>
<dbReference type="SUPFAM" id="SSF51430">
    <property type="entry name" value="NAD(P)-linked oxidoreductase"/>
    <property type="match status" value="1"/>
</dbReference>
<evidence type="ECO:0000259" key="1">
    <source>
        <dbReference type="Pfam" id="PF00248"/>
    </source>
</evidence>
<dbReference type="Gene3D" id="1.25.40.10">
    <property type="entry name" value="Tetratricopeptide repeat domain"/>
    <property type="match status" value="6"/>
</dbReference>
<sequence>MSSIPTLPLNDKRAIPAIGFGTGTALFGKDATAYVLQAIEGGFNHIDTAQIYRNEESVGEALRQALGETAVASSGSDVEKQKLGSSFRDDIWVTTKYGGGIDAEKALDISLDKLGLAYVDLYLIHWPQFAPDILKTWSELERAQAHGKAKSIGVSNFNIDQLKLILEHGKVPPAVNQIPFHPYNYHEKAELLDFANKHGIRIESYSGLTPITKLPGGQLDGVIEGIAKRFGPKVTPAQVLMSWMRAKGVVIVTTTSRKERIEEYLDTFKLPTLTTEDVAAIDEAGRHPPSLQRSTGLREGLAMILELEQIEKDIKDLAEAVTKTTIENSATLCSLLTRLGSSHNERFKILDELYDLDQGIKNMALALSLTPNNHWELPDLLDTLAVAHDCRFQRLDDLHDIEAAIKYANMGVDLLNQDHPELPDHLYNLGLFYSHRFKRKGHLEDLSKAILYESRALALTPNNDAGLARRLTNLGTSYISLFQQLGELDDLDKAIEYHLRALDLIPNGHEDSANQLTNLGVSYTYRFQSLGELPDLEKAIQYNLSAVSVLPDDHPDLSSILANLGVSHGNRFEHLGEAEDLDKTIEYESRALSLLPEGHPNMPNRLGNLGMSYGCRFEHLGEIDDLEKEIEYKTRALALTPEDHPQMPSVLANLGAGYSKRFDYTGEMDDLDEALKYGLRAFALTPRNHPDFSSRLSNMGITYGQRFEYLGEAEDLNKSIKYESKALASTSETDILFTNRLLNLGASYSNRFQHLDEIKDLNRAIEYESHALRMTPANHPRLPRILFNLGTSYLTRFKRLNELTDIENAIKFQSCALSLTPNNHSTLPSRLAGLGMCHLSRFQRLDELDDLEKAIESESLALELTPDNHSLFAGTLKNLGLCYKSRFERLGKLDDIEKAINYLSRSLSSTPDAHQELPVRLTHLAASYQLRYQRLGNIEDLDKAIQQEFRALALTPDNHPSLSNRLSNLGTLYSSRFEYLGQLKDLEKEIEFASRALALTPDDHPNLPARLTALGASFNSRFRHVGEVEDLDKAIEYESRALALTPEHHPELPSRLTSLGKSHTNRFQSLGEVEDLNKAIEYDLRALELTPNNHPSLSNRLANLGSSYSDRFERLKGLEDLEEAIEYESRALALTPDNHPDLPARLLNLGVSYSNRFEYVGNIKDLNKALDNKSQALALTPESDPRLSIALINLGISHGNRFEHLGNLEDLEQAIQYESRALELIPDGHPQASTCQANLAESHLQYYRHKGNPSHLQHSFESLREASQSMTGAPRDKFKHAQRWAELATKHSPLDSIEAYQTAIDLLPQFIWFGATTNQRYEDLLVAETLAVDAAASAIQHSNYSLALEWLEHARCVVWNQSLILRSPLDDLHSVDPDLGARLQTISHSLHSFSSESRESRALASGWLTPEQVAQEHRRLAKEYNETLSQIRKLPGFEDFLQPMKASRLVSAARNSPIVVINCHAARCDALVILPGHGSINHVPLPNFTGTKAGEARSEMEMSVRGSPKVQRRPAAEPDHDLGTVLALLWYDIVKPILEFLGYMDHVPVGDLPHIIWCPTGAISFLPLHAAGDYDIPGSSVFDYAVSSYTPTLTALLRSTPGSLRQESGMLAIGQEATPGHSSLPGTTRELACVKAHIEHKVTYTQLTNDQATTTTVLDAMEQHDWVHLACHAQQDVQNPTKSGFFLHDGILELAAINRRSFENKGLAFLSACQTAAGDEQLPDEAIHLASGMLMAGYSSVIATMWSVVDEDAPYVADKVYGKLMVDGKIEEGKSGKALYYAVAELRKRVGEKEFSRWVPYIHIGL</sequence>
<dbReference type="InterPro" id="IPR019734">
    <property type="entry name" value="TPR_rpt"/>
</dbReference>
<accession>A0A0K6FQD5</accession>
<dbReference type="Gene3D" id="3.20.20.100">
    <property type="entry name" value="NADP-dependent oxidoreductase domain"/>
    <property type="match status" value="1"/>
</dbReference>
<dbReference type="SUPFAM" id="SSF81901">
    <property type="entry name" value="HCP-like"/>
    <property type="match status" value="2"/>
</dbReference>
<dbReference type="GO" id="GO:0016652">
    <property type="term" value="F:oxidoreductase activity, acting on NAD(P)H as acceptor"/>
    <property type="evidence" value="ECO:0007669"/>
    <property type="project" value="InterPro"/>
</dbReference>
<dbReference type="InterPro" id="IPR023210">
    <property type="entry name" value="NADP_OxRdtase_dom"/>
</dbReference>
<dbReference type="InterPro" id="IPR011990">
    <property type="entry name" value="TPR-like_helical_dom_sf"/>
</dbReference>
<feature type="domain" description="NADP-dependent oxidoreductase" evidence="1">
    <location>
        <begin position="28"/>
        <end position="284"/>
    </location>
</feature>
<gene>
    <name evidence="3" type="ORF">RSOLAG22IIIB_07906</name>
</gene>
<dbReference type="PANTHER" id="PTHR19959">
    <property type="entry name" value="KINESIN LIGHT CHAIN"/>
    <property type="match status" value="1"/>
</dbReference>
<keyword evidence="4" id="KW-1185">Reference proteome</keyword>
<proteinExistence type="predicted"/>